<dbReference type="Gene3D" id="3.10.620.30">
    <property type="match status" value="1"/>
</dbReference>
<dbReference type="Pfam" id="PF08379">
    <property type="entry name" value="Bact_transglu_N"/>
    <property type="match status" value="1"/>
</dbReference>
<dbReference type="Pfam" id="PF01841">
    <property type="entry name" value="Transglut_core"/>
    <property type="match status" value="1"/>
</dbReference>
<dbReference type="PANTHER" id="PTHR33490:SF6">
    <property type="entry name" value="SLL1049 PROTEIN"/>
    <property type="match status" value="1"/>
</dbReference>
<keyword evidence="3" id="KW-1185">Reference proteome</keyword>
<gene>
    <name evidence="2" type="ORF">LHA26_12050</name>
</gene>
<dbReference type="InterPro" id="IPR038765">
    <property type="entry name" value="Papain-like_cys_pep_sf"/>
</dbReference>
<dbReference type="Proteomes" id="UP001056937">
    <property type="component" value="Chromosome 1"/>
</dbReference>
<proteinExistence type="predicted"/>
<dbReference type="InterPro" id="IPR002931">
    <property type="entry name" value="Transglutaminase-like"/>
</dbReference>
<evidence type="ECO:0000313" key="2">
    <source>
        <dbReference type="EMBL" id="USI72035.1"/>
    </source>
</evidence>
<dbReference type="SMART" id="SM00460">
    <property type="entry name" value="TGc"/>
    <property type="match status" value="1"/>
</dbReference>
<accession>A0ABY4X593</accession>
<sequence length="274" mass="29466">MRLLIEHRTAYRFSQPQRRLIQLLRLTPASFVGQAVVAWRLDVDRDARLRAGRDGYGNETTMLYVDGPLEAITLTVTGEVLTEDRAGMVEGTNEPLPPGLFLRATPQTQADAAIADFAATLAAAEPRPLGRLHALCAAVQARIAFDPGDGNPHRDAATAFADGHGVCQDHAHIFIAAARLMGHPARYVSGHLWRSDGALVQPAAHAWAEAWLDEFGWVGFDPANGHCPTDAYVRVAAALDYRDAAPISGARIGGGDEALHVDVAVAQAEDQRQS</sequence>
<dbReference type="RefSeq" id="WP_252165844.1">
    <property type="nucleotide sequence ID" value="NZ_CP084930.1"/>
</dbReference>
<name>A0ABY4X593_9SPHN</name>
<protein>
    <submittedName>
        <fullName evidence="2">Transglutaminase family protein</fullName>
    </submittedName>
</protein>
<dbReference type="InterPro" id="IPR013589">
    <property type="entry name" value="Bac_transglu_N"/>
</dbReference>
<feature type="domain" description="Transglutaminase-like" evidence="1">
    <location>
        <begin position="159"/>
        <end position="224"/>
    </location>
</feature>
<dbReference type="EMBL" id="CP084930">
    <property type="protein sequence ID" value="USI72035.1"/>
    <property type="molecule type" value="Genomic_DNA"/>
</dbReference>
<organism evidence="2 3">
    <name type="scientific">Sphingomonas morindae</name>
    <dbReference type="NCBI Taxonomy" id="1541170"/>
    <lineage>
        <taxon>Bacteria</taxon>
        <taxon>Pseudomonadati</taxon>
        <taxon>Pseudomonadota</taxon>
        <taxon>Alphaproteobacteria</taxon>
        <taxon>Sphingomonadales</taxon>
        <taxon>Sphingomonadaceae</taxon>
        <taxon>Sphingomonas</taxon>
    </lineage>
</organism>
<evidence type="ECO:0000259" key="1">
    <source>
        <dbReference type="SMART" id="SM00460"/>
    </source>
</evidence>
<evidence type="ECO:0000313" key="3">
    <source>
        <dbReference type="Proteomes" id="UP001056937"/>
    </source>
</evidence>
<dbReference type="PANTHER" id="PTHR33490">
    <property type="entry name" value="BLR5614 PROTEIN-RELATED"/>
    <property type="match status" value="1"/>
</dbReference>
<reference evidence="2" key="1">
    <citation type="journal article" date="2022" name="Toxins">
        <title>Genomic Analysis of Sphingopyxis sp. USTB-05 for Biodegrading Cyanobacterial Hepatotoxins.</title>
        <authorList>
            <person name="Liu C."/>
            <person name="Xu Q."/>
            <person name="Zhao Z."/>
            <person name="Zhang H."/>
            <person name="Liu X."/>
            <person name="Yin C."/>
            <person name="Liu Y."/>
            <person name="Yan H."/>
        </authorList>
    </citation>
    <scope>NUCLEOTIDE SEQUENCE</scope>
    <source>
        <strain evidence="2">NBD5</strain>
    </source>
</reference>
<dbReference type="SUPFAM" id="SSF54001">
    <property type="entry name" value="Cysteine proteinases"/>
    <property type="match status" value="1"/>
</dbReference>